<dbReference type="SUPFAM" id="SSF55031">
    <property type="entry name" value="Bacterial exopeptidase dimerisation domain"/>
    <property type="match status" value="1"/>
</dbReference>
<feature type="binding site" evidence="4">
    <location>
        <position position="184"/>
    </location>
    <ligand>
        <name>Mn(2+)</name>
        <dbReference type="ChEBI" id="CHEBI:29035"/>
        <label>2</label>
    </ligand>
</feature>
<feature type="binding site" evidence="4">
    <location>
        <position position="157"/>
    </location>
    <ligand>
        <name>Mn(2+)</name>
        <dbReference type="ChEBI" id="CHEBI:29035"/>
        <label>2</label>
    </ligand>
</feature>
<gene>
    <name evidence="6" type="ORF">K504DRAFT_432208</name>
</gene>
<evidence type="ECO:0000313" key="7">
    <source>
        <dbReference type="Proteomes" id="UP000799428"/>
    </source>
</evidence>
<keyword evidence="6" id="KW-0121">Carboxypeptidase</keyword>
<keyword evidence="4" id="KW-0479">Metal-binding</keyword>
<dbReference type="Proteomes" id="UP000799428">
    <property type="component" value="Unassembled WGS sequence"/>
</dbReference>
<name>A0A6G1K9P8_9PLEO</name>
<evidence type="ECO:0000313" key="6">
    <source>
        <dbReference type="EMBL" id="KAF2709538.1"/>
    </source>
</evidence>
<keyword evidence="4" id="KW-0464">Manganese</keyword>
<dbReference type="InterPro" id="IPR011650">
    <property type="entry name" value="Peptidase_M20_dimer"/>
</dbReference>
<sequence length="439" mass="47103">MAPSIIASILDAHRPDLAPYEDIYKHLHAHPELSFQESHTASKILAHLTSSSFLASSPYTVVPDIGGHGVGAYMHNGAGPTVLLRADMDGLPVLETTGLAYASRVRMTDEDGVEKSVMHACGHDMHVTALLAAADTLARSREFWRGTLVLVFQPAEERACGARVMVDDGLYEKVPRPDVAIGAHVTPYRAGVIGTRRGVAASAADSFHLTLHGRQAHASTPHASIDPIILSSSLILRLQTIVSREVNPSNFAVLTVGAIHAGDRENIIPDSASLRINVRSQDLETREKVLSSMRRIITAECAAAGVEKDYVLTPTTNFPLLVNDEAVTAAIEDTFSSIFELGKTGYNKHMPIMSMSEDFGILASSIGIPSCFFLYGGTEPEVWDELAVQGRTGEIAGNHSGGFQVDIRKTLITGVDGYVGAALTFLMARGKENLVKGKI</sequence>
<keyword evidence="6" id="KW-0645">Protease</keyword>
<dbReference type="Pfam" id="PF01546">
    <property type="entry name" value="Peptidase_M20"/>
    <property type="match status" value="1"/>
</dbReference>
<dbReference type="InterPro" id="IPR036264">
    <property type="entry name" value="Bact_exopeptidase_dim_dom"/>
</dbReference>
<evidence type="ECO:0000256" key="1">
    <source>
        <dbReference type="ARBA" id="ARBA00006153"/>
    </source>
</evidence>
<keyword evidence="7" id="KW-1185">Reference proteome</keyword>
<comment type="similarity">
    <text evidence="1">Belongs to the peptidase M20 family.</text>
</comment>
<dbReference type="PIRSF" id="PIRSF005962">
    <property type="entry name" value="Pept_M20D_amidohydro"/>
    <property type="match status" value="1"/>
</dbReference>
<feature type="binding site" evidence="4">
    <location>
        <position position="399"/>
    </location>
    <ligand>
        <name>Mn(2+)</name>
        <dbReference type="ChEBI" id="CHEBI:29035"/>
        <label>2</label>
    </ligand>
</feature>
<keyword evidence="3" id="KW-0378">Hydrolase</keyword>
<dbReference type="PANTHER" id="PTHR11014:SF63">
    <property type="entry name" value="METALLOPEPTIDASE, PUTATIVE (AFU_ORTHOLOGUE AFUA_6G09600)-RELATED"/>
    <property type="match status" value="1"/>
</dbReference>
<evidence type="ECO:0000256" key="2">
    <source>
        <dbReference type="ARBA" id="ARBA00006247"/>
    </source>
</evidence>
<dbReference type="SUPFAM" id="SSF53187">
    <property type="entry name" value="Zn-dependent exopeptidases"/>
    <property type="match status" value="1"/>
</dbReference>
<reference evidence="6" key="1">
    <citation type="journal article" date="2020" name="Stud. Mycol.">
        <title>101 Dothideomycetes genomes: a test case for predicting lifestyles and emergence of pathogens.</title>
        <authorList>
            <person name="Haridas S."/>
            <person name="Albert R."/>
            <person name="Binder M."/>
            <person name="Bloem J."/>
            <person name="Labutti K."/>
            <person name="Salamov A."/>
            <person name="Andreopoulos B."/>
            <person name="Baker S."/>
            <person name="Barry K."/>
            <person name="Bills G."/>
            <person name="Bluhm B."/>
            <person name="Cannon C."/>
            <person name="Castanera R."/>
            <person name="Culley D."/>
            <person name="Daum C."/>
            <person name="Ezra D."/>
            <person name="Gonzalez J."/>
            <person name="Henrissat B."/>
            <person name="Kuo A."/>
            <person name="Liang C."/>
            <person name="Lipzen A."/>
            <person name="Lutzoni F."/>
            <person name="Magnuson J."/>
            <person name="Mondo S."/>
            <person name="Nolan M."/>
            <person name="Ohm R."/>
            <person name="Pangilinan J."/>
            <person name="Park H.-J."/>
            <person name="Ramirez L."/>
            <person name="Alfaro M."/>
            <person name="Sun H."/>
            <person name="Tritt A."/>
            <person name="Yoshinaga Y."/>
            <person name="Zwiers L.-H."/>
            <person name="Turgeon B."/>
            <person name="Goodwin S."/>
            <person name="Spatafora J."/>
            <person name="Crous P."/>
            <person name="Grigoriev I."/>
        </authorList>
    </citation>
    <scope>NUCLEOTIDE SEQUENCE</scope>
    <source>
        <strain evidence="6">CBS 279.74</strain>
    </source>
</reference>
<protein>
    <submittedName>
        <fullName evidence="6">Metal-dependent amidase/aminoacylase/carboxypeptidase</fullName>
    </submittedName>
</protein>
<feature type="domain" description="Peptidase M20 dimerisation" evidence="5">
    <location>
        <begin position="204"/>
        <end position="301"/>
    </location>
</feature>
<dbReference type="InterPro" id="IPR002933">
    <property type="entry name" value="Peptidase_M20"/>
</dbReference>
<dbReference type="Gene3D" id="3.40.630.10">
    <property type="entry name" value="Zn peptidases"/>
    <property type="match status" value="1"/>
</dbReference>
<dbReference type="Gene3D" id="3.30.70.360">
    <property type="match status" value="1"/>
</dbReference>
<dbReference type="GO" id="GO:0046872">
    <property type="term" value="F:metal ion binding"/>
    <property type="evidence" value="ECO:0007669"/>
    <property type="project" value="UniProtKB-KW"/>
</dbReference>
<evidence type="ECO:0000256" key="4">
    <source>
        <dbReference type="PIRSR" id="PIRSR005962-1"/>
    </source>
</evidence>
<dbReference type="AlphaFoldDB" id="A0A6G1K9P8"/>
<comment type="similarity">
    <text evidence="2">Belongs to the peptidase M20A family.</text>
</comment>
<feature type="binding site" evidence="4">
    <location>
        <position position="123"/>
    </location>
    <ligand>
        <name>Mn(2+)</name>
        <dbReference type="ChEBI" id="CHEBI:29035"/>
        <label>2</label>
    </ligand>
</feature>
<comment type="cofactor">
    <cofactor evidence="4">
        <name>Mn(2+)</name>
        <dbReference type="ChEBI" id="CHEBI:29035"/>
    </cofactor>
    <text evidence="4">The Mn(2+) ion enhances activity.</text>
</comment>
<proteinExistence type="inferred from homology"/>
<dbReference type="PANTHER" id="PTHR11014">
    <property type="entry name" value="PEPTIDASE M20 FAMILY MEMBER"/>
    <property type="match status" value="1"/>
</dbReference>
<dbReference type="Pfam" id="PF07687">
    <property type="entry name" value="M20_dimer"/>
    <property type="match status" value="1"/>
</dbReference>
<dbReference type="NCBIfam" id="TIGR01891">
    <property type="entry name" value="amidohydrolases"/>
    <property type="match status" value="1"/>
</dbReference>
<dbReference type="InterPro" id="IPR017439">
    <property type="entry name" value="Amidohydrolase"/>
</dbReference>
<evidence type="ECO:0000256" key="3">
    <source>
        <dbReference type="ARBA" id="ARBA00022801"/>
    </source>
</evidence>
<evidence type="ECO:0000259" key="5">
    <source>
        <dbReference type="Pfam" id="PF07687"/>
    </source>
</evidence>
<dbReference type="FunFam" id="3.30.70.360:FF:000001">
    <property type="entry name" value="N-acetyldiaminopimelate deacetylase"/>
    <property type="match status" value="1"/>
</dbReference>
<feature type="binding site" evidence="4">
    <location>
        <position position="121"/>
    </location>
    <ligand>
        <name>Mn(2+)</name>
        <dbReference type="ChEBI" id="CHEBI:29035"/>
        <label>2</label>
    </ligand>
</feature>
<dbReference type="OrthoDB" id="6119954at2759"/>
<organism evidence="6 7">
    <name type="scientific">Pleomassaria siparia CBS 279.74</name>
    <dbReference type="NCBI Taxonomy" id="1314801"/>
    <lineage>
        <taxon>Eukaryota</taxon>
        <taxon>Fungi</taxon>
        <taxon>Dikarya</taxon>
        <taxon>Ascomycota</taxon>
        <taxon>Pezizomycotina</taxon>
        <taxon>Dothideomycetes</taxon>
        <taxon>Pleosporomycetidae</taxon>
        <taxon>Pleosporales</taxon>
        <taxon>Pleomassariaceae</taxon>
        <taxon>Pleomassaria</taxon>
    </lineage>
</organism>
<dbReference type="GO" id="GO:0004180">
    <property type="term" value="F:carboxypeptidase activity"/>
    <property type="evidence" value="ECO:0007669"/>
    <property type="project" value="UniProtKB-KW"/>
</dbReference>
<dbReference type="EMBL" id="MU005770">
    <property type="protein sequence ID" value="KAF2709538.1"/>
    <property type="molecule type" value="Genomic_DNA"/>
</dbReference>
<accession>A0A6G1K9P8</accession>